<comment type="similarity">
    <text evidence="1">Belongs to the metallo-dependent hydrolases superfamily.</text>
</comment>
<keyword evidence="4" id="KW-1185">Reference proteome</keyword>
<dbReference type="InterPro" id="IPR006680">
    <property type="entry name" value="Amidohydro-rel"/>
</dbReference>
<comment type="caution">
    <text evidence="3">The sequence shown here is derived from an EMBL/GenBank/DDBJ whole genome shotgun (WGS) entry which is preliminary data.</text>
</comment>
<feature type="domain" description="Amidohydrolase-related" evidence="2">
    <location>
        <begin position="5"/>
        <end position="276"/>
    </location>
</feature>
<dbReference type="Pfam" id="PF04909">
    <property type="entry name" value="Amidohydro_2"/>
    <property type="match status" value="1"/>
</dbReference>
<dbReference type="Proteomes" id="UP001597511">
    <property type="component" value="Unassembled WGS sequence"/>
</dbReference>
<evidence type="ECO:0000256" key="1">
    <source>
        <dbReference type="ARBA" id="ARBA00038310"/>
    </source>
</evidence>
<dbReference type="PANTHER" id="PTHR43569">
    <property type="entry name" value="AMIDOHYDROLASE"/>
    <property type="match status" value="1"/>
</dbReference>
<accession>A0ABW6A670</accession>
<evidence type="ECO:0000313" key="4">
    <source>
        <dbReference type="Proteomes" id="UP001597511"/>
    </source>
</evidence>
<dbReference type="Gene3D" id="3.20.20.140">
    <property type="entry name" value="Metal-dependent hydrolases"/>
    <property type="match status" value="1"/>
</dbReference>
<evidence type="ECO:0000259" key="2">
    <source>
        <dbReference type="Pfam" id="PF04909"/>
    </source>
</evidence>
<dbReference type="PANTHER" id="PTHR43569:SF2">
    <property type="entry name" value="AMIDOHYDROLASE-RELATED DOMAIN-CONTAINING PROTEIN"/>
    <property type="match status" value="1"/>
</dbReference>
<dbReference type="EMBL" id="JBHUOZ010000001">
    <property type="protein sequence ID" value="MFD2919163.1"/>
    <property type="molecule type" value="Genomic_DNA"/>
</dbReference>
<protein>
    <submittedName>
        <fullName evidence="3">Amidohydrolase family protein</fullName>
    </submittedName>
</protein>
<name>A0ABW6A670_9BACT</name>
<dbReference type="RefSeq" id="WP_386096084.1">
    <property type="nucleotide sequence ID" value="NZ_JBHUOZ010000001.1"/>
</dbReference>
<organism evidence="3 4">
    <name type="scientific">Terrimonas rubra</name>
    <dbReference type="NCBI Taxonomy" id="1035890"/>
    <lineage>
        <taxon>Bacteria</taxon>
        <taxon>Pseudomonadati</taxon>
        <taxon>Bacteroidota</taxon>
        <taxon>Chitinophagia</taxon>
        <taxon>Chitinophagales</taxon>
        <taxon>Chitinophagaceae</taxon>
        <taxon>Terrimonas</taxon>
    </lineage>
</organism>
<gene>
    <name evidence="3" type="ORF">ACFS6H_05515</name>
</gene>
<sequence>MLPVIDTHVHFWKYDPVRDAWIDDNMKVLQQDYLPPTLQGTLSRNGVTGCVAVQADQSEVETLFLKELAITYPFIKGVVGWVDLKADNIEERLQYFQQFDMVKGFRHVVQSEADGFLANASFRKGIAQLAAYNYTYDVLIYHHQLPQAIDFVQAFPGQAFVIDHAAKPDIAKKELKEWEKNIRLLAQQPGLHCKLSGLFTEARWKEWSAADFYPYLDVLFDAFGTDRLMFGSDWPVMLLSGIYVQWKSLLEKYMEAYSEKDKANVFGLNAIKFYNLQGFSLETEA</sequence>
<dbReference type="InterPro" id="IPR052350">
    <property type="entry name" value="Metallo-dep_Lactonases"/>
</dbReference>
<dbReference type="InterPro" id="IPR032466">
    <property type="entry name" value="Metal_Hydrolase"/>
</dbReference>
<evidence type="ECO:0000313" key="3">
    <source>
        <dbReference type="EMBL" id="MFD2919163.1"/>
    </source>
</evidence>
<dbReference type="SUPFAM" id="SSF51556">
    <property type="entry name" value="Metallo-dependent hydrolases"/>
    <property type="match status" value="1"/>
</dbReference>
<reference evidence="4" key="1">
    <citation type="journal article" date="2019" name="Int. J. Syst. Evol. Microbiol.">
        <title>The Global Catalogue of Microorganisms (GCM) 10K type strain sequencing project: providing services to taxonomists for standard genome sequencing and annotation.</title>
        <authorList>
            <consortium name="The Broad Institute Genomics Platform"/>
            <consortium name="The Broad Institute Genome Sequencing Center for Infectious Disease"/>
            <person name="Wu L."/>
            <person name="Ma J."/>
        </authorList>
    </citation>
    <scope>NUCLEOTIDE SEQUENCE [LARGE SCALE GENOMIC DNA]</scope>
    <source>
        <strain evidence="4">KCTC 23299</strain>
    </source>
</reference>
<proteinExistence type="inferred from homology"/>